<dbReference type="Pfam" id="PF08327">
    <property type="entry name" value="AHSA1"/>
    <property type="match status" value="1"/>
</dbReference>
<organism evidence="3 4">
    <name type="scientific">Nocardioides phosphati</name>
    <dbReference type="NCBI Taxonomy" id="1867775"/>
    <lineage>
        <taxon>Bacteria</taxon>
        <taxon>Bacillati</taxon>
        <taxon>Actinomycetota</taxon>
        <taxon>Actinomycetes</taxon>
        <taxon>Propionibacteriales</taxon>
        <taxon>Nocardioidaceae</taxon>
        <taxon>Nocardioides</taxon>
    </lineage>
</organism>
<name>A0ABQ2NI79_9ACTN</name>
<accession>A0ABQ2NI79</accession>
<evidence type="ECO:0000256" key="1">
    <source>
        <dbReference type="ARBA" id="ARBA00006817"/>
    </source>
</evidence>
<dbReference type="SUPFAM" id="SSF55961">
    <property type="entry name" value="Bet v1-like"/>
    <property type="match status" value="1"/>
</dbReference>
<dbReference type="EMBL" id="BMNI01000009">
    <property type="protein sequence ID" value="GGO92633.1"/>
    <property type="molecule type" value="Genomic_DNA"/>
</dbReference>
<dbReference type="InterPro" id="IPR013538">
    <property type="entry name" value="ASHA1/2-like_C"/>
</dbReference>
<sequence length="160" mass="17741">MSTVVHHETAIEAPEGLPTIEITREFDAPAEAVFRAHADPRLFAQWVGPRSIATRVIDWDCSTGGRWRYVAERDGEEVATFFGSFHEVRPGERIVQTFTWEGAPDSVSLEILTLEELDGGRSRLHAVSVGESVEARDRMIAAGMESGIIEGYEQLDELLA</sequence>
<proteinExistence type="inferred from homology"/>
<feature type="domain" description="Activator of Hsp90 ATPase homologue 1/2-like C-terminal" evidence="2">
    <location>
        <begin position="27"/>
        <end position="159"/>
    </location>
</feature>
<reference evidence="4" key="1">
    <citation type="journal article" date="2019" name="Int. J. Syst. Evol. Microbiol.">
        <title>The Global Catalogue of Microorganisms (GCM) 10K type strain sequencing project: providing services to taxonomists for standard genome sequencing and annotation.</title>
        <authorList>
            <consortium name="The Broad Institute Genomics Platform"/>
            <consortium name="The Broad Institute Genome Sequencing Center for Infectious Disease"/>
            <person name="Wu L."/>
            <person name="Ma J."/>
        </authorList>
    </citation>
    <scope>NUCLEOTIDE SEQUENCE [LARGE SCALE GENOMIC DNA]</scope>
    <source>
        <strain evidence="4">CGMCC 4.7371</strain>
    </source>
</reference>
<evidence type="ECO:0000313" key="4">
    <source>
        <dbReference type="Proteomes" id="UP000655410"/>
    </source>
</evidence>
<dbReference type="RefSeq" id="WP_188784790.1">
    <property type="nucleotide sequence ID" value="NZ_BMNI01000009.1"/>
</dbReference>
<comment type="similarity">
    <text evidence="1">Belongs to the AHA1 family.</text>
</comment>
<gene>
    <name evidence="3" type="ORF">GCM10011584_29480</name>
</gene>
<dbReference type="Proteomes" id="UP000655410">
    <property type="component" value="Unassembled WGS sequence"/>
</dbReference>
<protein>
    <submittedName>
        <fullName evidence="3">Activator of HSP90 ATPase</fullName>
    </submittedName>
</protein>
<keyword evidence="4" id="KW-1185">Reference proteome</keyword>
<dbReference type="InterPro" id="IPR023393">
    <property type="entry name" value="START-like_dom_sf"/>
</dbReference>
<comment type="caution">
    <text evidence="3">The sequence shown here is derived from an EMBL/GenBank/DDBJ whole genome shotgun (WGS) entry which is preliminary data.</text>
</comment>
<evidence type="ECO:0000259" key="2">
    <source>
        <dbReference type="Pfam" id="PF08327"/>
    </source>
</evidence>
<evidence type="ECO:0000313" key="3">
    <source>
        <dbReference type="EMBL" id="GGO92633.1"/>
    </source>
</evidence>
<dbReference type="CDD" id="cd07826">
    <property type="entry name" value="SRPBCC_CalC_Aha1-like_9"/>
    <property type="match status" value="1"/>
</dbReference>
<dbReference type="Gene3D" id="3.30.530.20">
    <property type="match status" value="1"/>
</dbReference>